<proteinExistence type="predicted"/>
<dbReference type="CDD" id="cd04301">
    <property type="entry name" value="NAT_SF"/>
    <property type="match status" value="1"/>
</dbReference>
<protein>
    <submittedName>
        <fullName evidence="2">N-acetyltransferase</fullName>
    </submittedName>
</protein>
<dbReference type="GO" id="GO:0016747">
    <property type="term" value="F:acyltransferase activity, transferring groups other than amino-acyl groups"/>
    <property type="evidence" value="ECO:0007669"/>
    <property type="project" value="InterPro"/>
</dbReference>
<dbReference type="InterPro" id="IPR000182">
    <property type="entry name" value="GNAT_dom"/>
</dbReference>
<accession>A0A8J2XA98</accession>
<name>A0A8J2XA98_9BACI</name>
<evidence type="ECO:0000313" key="3">
    <source>
        <dbReference type="Proteomes" id="UP000602050"/>
    </source>
</evidence>
<reference evidence="2" key="1">
    <citation type="journal article" date="2014" name="Int. J. Syst. Evol. Microbiol.">
        <title>Complete genome sequence of Corynebacterium casei LMG S-19264T (=DSM 44701T), isolated from a smear-ripened cheese.</title>
        <authorList>
            <consortium name="US DOE Joint Genome Institute (JGI-PGF)"/>
            <person name="Walter F."/>
            <person name="Albersmeier A."/>
            <person name="Kalinowski J."/>
            <person name="Ruckert C."/>
        </authorList>
    </citation>
    <scope>NUCLEOTIDE SEQUENCE</scope>
    <source>
        <strain evidence="2">CGMCC 1.12360</strain>
    </source>
</reference>
<comment type="caution">
    <text evidence="2">The sequence shown here is derived from an EMBL/GenBank/DDBJ whole genome shotgun (WGS) entry which is preliminary data.</text>
</comment>
<feature type="domain" description="N-acetyltransferase" evidence="1">
    <location>
        <begin position="8"/>
        <end position="154"/>
    </location>
</feature>
<dbReference type="AlphaFoldDB" id="A0A8J2XA98"/>
<dbReference type="InterPro" id="IPR016181">
    <property type="entry name" value="Acyl_CoA_acyltransferase"/>
</dbReference>
<dbReference type="InterPro" id="IPR051531">
    <property type="entry name" value="N-acetyltransferase"/>
</dbReference>
<reference evidence="2" key="2">
    <citation type="submission" date="2020-09" db="EMBL/GenBank/DDBJ databases">
        <authorList>
            <person name="Sun Q."/>
            <person name="Zhou Y."/>
        </authorList>
    </citation>
    <scope>NUCLEOTIDE SEQUENCE</scope>
    <source>
        <strain evidence="2">CGMCC 1.12360</strain>
    </source>
</reference>
<evidence type="ECO:0000259" key="1">
    <source>
        <dbReference type="PROSITE" id="PS51186"/>
    </source>
</evidence>
<sequence>MELQTERLKLIPCTEESAAAAALNNYELGPHIKMYLAELKSDPTLLGWGVWFVIDKDTNTVIGDIGFKGKPNMEKTVEIGYGIKSSARNKGYATEAVKEIIAWAFSSDEVATVIAECREDNYPSMKVLEKLNMEQTGKEGHKLRWQICKEKRDVPN</sequence>
<dbReference type="PANTHER" id="PTHR43792">
    <property type="entry name" value="GNAT FAMILY, PUTATIVE (AFU_ORTHOLOGUE AFUA_3G00765)-RELATED-RELATED"/>
    <property type="match status" value="1"/>
</dbReference>
<dbReference type="PANTHER" id="PTHR43792:SF13">
    <property type="entry name" value="ACETYLTRANSFERASE"/>
    <property type="match status" value="1"/>
</dbReference>
<evidence type="ECO:0000313" key="2">
    <source>
        <dbReference type="EMBL" id="GFZ88389.1"/>
    </source>
</evidence>
<dbReference type="RefSeq" id="WP_188393223.1">
    <property type="nucleotide sequence ID" value="NZ_BMEV01000080.1"/>
</dbReference>
<gene>
    <name evidence="2" type="ORF">GCM10010978_29990</name>
</gene>
<organism evidence="2 3">
    <name type="scientific">Compostibacillus humi</name>
    <dbReference type="NCBI Taxonomy" id="1245525"/>
    <lineage>
        <taxon>Bacteria</taxon>
        <taxon>Bacillati</taxon>
        <taxon>Bacillota</taxon>
        <taxon>Bacilli</taxon>
        <taxon>Bacillales</taxon>
        <taxon>Bacillaceae</taxon>
        <taxon>Compostibacillus</taxon>
    </lineage>
</organism>
<dbReference type="SUPFAM" id="SSF55729">
    <property type="entry name" value="Acyl-CoA N-acyltransferases (Nat)"/>
    <property type="match status" value="1"/>
</dbReference>
<dbReference type="Proteomes" id="UP000602050">
    <property type="component" value="Unassembled WGS sequence"/>
</dbReference>
<keyword evidence="3" id="KW-1185">Reference proteome</keyword>
<dbReference type="EMBL" id="BMEV01000080">
    <property type="protein sequence ID" value="GFZ88389.1"/>
    <property type="molecule type" value="Genomic_DNA"/>
</dbReference>
<dbReference type="Gene3D" id="3.40.630.30">
    <property type="match status" value="1"/>
</dbReference>
<dbReference type="PROSITE" id="PS51186">
    <property type="entry name" value="GNAT"/>
    <property type="match status" value="1"/>
</dbReference>
<dbReference type="Pfam" id="PF13302">
    <property type="entry name" value="Acetyltransf_3"/>
    <property type="match status" value="1"/>
</dbReference>